<evidence type="ECO:0000313" key="1">
    <source>
        <dbReference type="EMBL" id="GFR93094.1"/>
    </source>
</evidence>
<evidence type="ECO:0000313" key="2">
    <source>
        <dbReference type="Proteomes" id="UP000762676"/>
    </source>
</evidence>
<keyword evidence="2" id="KW-1185">Reference proteome</keyword>
<proteinExistence type="predicted"/>
<protein>
    <submittedName>
        <fullName evidence="1">Uncharacterized protein</fullName>
    </submittedName>
</protein>
<dbReference type="EMBL" id="BMAT01008813">
    <property type="protein sequence ID" value="GFR93094.1"/>
    <property type="molecule type" value="Genomic_DNA"/>
</dbReference>
<organism evidence="1 2">
    <name type="scientific">Elysia marginata</name>
    <dbReference type="NCBI Taxonomy" id="1093978"/>
    <lineage>
        <taxon>Eukaryota</taxon>
        <taxon>Metazoa</taxon>
        <taxon>Spiralia</taxon>
        <taxon>Lophotrochozoa</taxon>
        <taxon>Mollusca</taxon>
        <taxon>Gastropoda</taxon>
        <taxon>Heterobranchia</taxon>
        <taxon>Euthyneura</taxon>
        <taxon>Panpulmonata</taxon>
        <taxon>Sacoglossa</taxon>
        <taxon>Placobranchoidea</taxon>
        <taxon>Plakobranchidae</taxon>
        <taxon>Elysia</taxon>
    </lineage>
</organism>
<sequence length="144" mass="15514">MCTCTGHMTLPPGPQGALSQHARDGVPRFAQMFTKREKYCEGVGETDTGREGETTSDCSQYVLLDVVVVGWGSAGYHFDSPQEPRLARELAVLSVYLAICCCSRCLSVSAGPAGCESRVSAAPVIFRGLFSPRDFTADTRELTN</sequence>
<comment type="caution">
    <text evidence="1">The sequence shown here is derived from an EMBL/GenBank/DDBJ whole genome shotgun (WGS) entry which is preliminary data.</text>
</comment>
<reference evidence="1 2" key="1">
    <citation type="journal article" date="2021" name="Elife">
        <title>Chloroplast acquisition without the gene transfer in kleptoplastic sea slugs, Plakobranchus ocellatus.</title>
        <authorList>
            <person name="Maeda T."/>
            <person name="Takahashi S."/>
            <person name="Yoshida T."/>
            <person name="Shimamura S."/>
            <person name="Takaki Y."/>
            <person name="Nagai Y."/>
            <person name="Toyoda A."/>
            <person name="Suzuki Y."/>
            <person name="Arimoto A."/>
            <person name="Ishii H."/>
            <person name="Satoh N."/>
            <person name="Nishiyama T."/>
            <person name="Hasebe M."/>
            <person name="Maruyama T."/>
            <person name="Minagawa J."/>
            <person name="Obokata J."/>
            <person name="Shigenobu S."/>
        </authorList>
    </citation>
    <scope>NUCLEOTIDE SEQUENCE [LARGE SCALE GENOMIC DNA]</scope>
</reference>
<dbReference type="AlphaFoldDB" id="A0AAV4H5Q1"/>
<gene>
    <name evidence="1" type="ORF">ElyMa_004370400</name>
</gene>
<accession>A0AAV4H5Q1</accession>
<name>A0AAV4H5Q1_9GAST</name>
<dbReference type="Proteomes" id="UP000762676">
    <property type="component" value="Unassembled WGS sequence"/>
</dbReference>